<dbReference type="InterPro" id="IPR056432">
    <property type="entry name" value="Beta-prop_GEMI5_1st"/>
</dbReference>
<accession>A0A131Y183</accession>
<dbReference type="Pfam" id="PF23774">
    <property type="entry name" value="TPR_GEMI5"/>
    <property type="match status" value="1"/>
</dbReference>
<dbReference type="PANTHER" id="PTHR46362:SF1">
    <property type="entry name" value="GEM-ASSOCIATED PROTEIN 5"/>
    <property type="match status" value="1"/>
</dbReference>
<dbReference type="PROSITE" id="PS00678">
    <property type="entry name" value="WD_REPEATS_1"/>
    <property type="match status" value="2"/>
</dbReference>
<dbReference type="InterPro" id="IPR011047">
    <property type="entry name" value="Quinoprotein_ADH-like_sf"/>
</dbReference>
<dbReference type="InterPro" id="IPR015943">
    <property type="entry name" value="WD40/YVTN_repeat-like_dom_sf"/>
</dbReference>
<organism evidence="8">
    <name type="scientific">Ixodes ricinus</name>
    <name type="common">Common tick</name>
    <name type="synonym">Acarus ricinus</name>
    <dbReference type="NCBI Taxonomy" id="34613"/>
    <lineage>
        <taxon>Eukaryota</taxon>
        <taxon>Metazoa</taxon>
        <taxon>Ecdysozoa</taxon>
        <taxon>Arthropoda</taxon>
        <taxon>Chelicerata</taxon>
        <taxon>Arachnida</taxon>
        <taxon>Acari</taxon>
        <taxon>Parasitiformes</taxon>
        <taxon>Ixodida</taxon>
        <taxon>Ixodoidea</taxon>
        <taxon>Ixodidae</taxon>
        <taxon>Ixodinae</taxon>
        <taxon>Ixodes</taxon>
    </lineage>
</organism>
<dbReference type="GO" id="GO:0032797">
    <property type="term" value="C:SMN complex"/>
    <property type="evidence" value="ECO:0007669"/>
    <property type="project" value="TreeGrafter"/>
</dbReference>
<dbReference type="Gene3D" id="2.130.10.10">
    <property type="entry name" value="YVTN repeat-like/Quinoprotein amine dehydrogenase"/>
    <property type="match status" value="2"/>
</dbReference>
<dbReference type="InterPro" id="IPR052640">
    <property type="entry name" value="Gemin-5"/>
</dbReference>
<evidence type="ECO:0000313" key="8">
    <source>
        <dbReference type="EMBL" id="JAP73254.1"/>
    </source>
</evidence>
<feature type="compositionally biased region" description="Polar residues" evidence="4">
    <location>
        <begin position="704"/>
        <end position="715"/>
    </location>
</feature>
<evidence type="ECO:0000259" key="7">
    <source>
        <dbReference type="Pfam" id="PF23775"/>
    </source>
</evidence>
<dbReference type="PANTHER" id="PTHR46362">
    <property type="entry name" value="GEM-ASSOCIATED PROTEIN 5"/>
    <property type="match status" value="1"/>
</dbReference>
<sequence length="1374" mass="150151">MTGACIPPSPNWYCPGVADASDSGLYCFASKNSVVVFDARAGVPELKTSWPVSTERVSCVAFCRSQRSGADDEAPALLTVSDDKSLKVWDVNTRRAHHHTSSNAAVSYADWRGSLSTSVVFASGDKGSLFVWDLVSGTVIATPVHAAHPIQLVRSHPTDPDMVAVGYKNGLVVVQGLKKGSNAVFKLKGHSEEIVSLSWRLGDSSDLDEHPYLCSTALDKTLRIWDVHAEKSTQTLKVPFSSKTRKVDLSQKGRLWIAAVWVPGTPKQVACSTVCGDICLRDLATADADWEFLSTDDDSAGHSRCVFNVSLLKTSSRIYAISTSIDRNIVFWDLASKRSAYCLPSLGGYAYHMEFSPVACASLAIGAGDNTLKVWRTDSVVNPYCCSSFWQGVRGRVMVVAWHPRKDNLVAFGTDEGKVGIVDVLGKQTVVSVSYHRQATYGVCWAELPVGPDKALKTVLLSCGDGKVKVHHLPKMDREALDLDSILLKLTSGRTRRITVNYSERLGFLTIANQDGVVDVYEAKTLRKLAVLEAQRKPVESLSWHPCQTLSSECRSNFSHWLACSSTNGTIFLYDLSKLASPSADVLRMLQPSLQLSGHSAKVVCLAWSPFRDGMLASASYDETVQVWDVGQGKPVANYRGHSGRVFSVCWSPLDPDVLFSGGEDATVNCWKLSEQGSNLPPSKQRKTKSDGDVTSVADETRSIELQSTNGGSTETAKESKGASEKEGNDTSILKPAGAKSSGTKKKSKPIKSFFPLFSGYENRPKQSGSDDFVLLANLLSQRDDGCTAPDGLHTHLGMYVDDTGAMAVVDAEIQHHKLELNFDYAFQMMLWKGDVSSALQEAAAQRKLTDTLVALSSMVSRATWLDMCQQFAIQLSSDGEHHKAALYLLACHKTLEAVQLLRKNGLVREALCIARAHLPEGDSEVAETYVAWAEKACAVGNYEQAAKCHLAGGDIKAAVSMLLNRRDPHSLKSAAYVAKKFGLAADAEVAFSLALRSALVHRDWDAALVLIEEQEKSRAFASFVHLHRGLCHAIDKITGAKPDTLEQSGQPDVVLWKSADDVSAKFLEAVKEAFESNGYSPLQSTRGFSELSELLGYGEHISKEVLLHESRDQILFQVAGCLTVALFSPNEWKLYVARALEAASVSSCSLFAALCKLMFCGEISNSRFTNEVIMDIGLDRFLLFDKLIPEGEAGGTNSFECPKSSKDLLERFEVLKGVGSRYDIGREALGLYLCMGILEGCNASSVTDSKTAVAEQLSALALCPVLACRESTLRQLQEIETRQLKQRLEALTPKNCSTEEAEKAQSSSTDLESISRAWRQRWLELKRATEDCLFPDQEKLLSRLLELLGGDQDEEGSQLRAKLESWRLLLLDA</sequence>
<dbReference type="SUPFAM" id="SSF50978">
    <property type="entry name" value="WD40 repeat-like"/>
    <property type="match status" value="1"/>
</dbReference>
<evidence type="ECO:0000259" key="5">
    <source>
        <dbReference type="Pfam" id="PF23770"/>
    </source>
</evidence>
<feature type="domain" description="Gem-associated protein 5 second beta-propeller" evidence="7">
    <location>
        <begin position="361"/>
        <end position="663"/>
    </location>
</feature>
<dbReference type="GO" id="GO:0000387">
    <property type="term" value="P:spliceosomal snRNP assembly"/>
    <property type="evidence" value="ECO:0007669"/>
    <property type="project" value="TreeGrafter"/>
</dbReference>
<feature type="domain" description="Gem-associated protein 5 first beta-propeller" evidence="5">
    <location>
        <begin position="76"/>
        <end position="204"/>
    </location>
</feature>
<dbReference type="GO" id="GO:0005634">
    <property type="term" value="C:nucleus"/>
    <property type="evidence" value="ECO:0007669"/>
    <property type="project" value="TreeGrafter"/>
</dbReference>
<dbReference type="PRINTS" id="PR00320">
    <property type="entry name" value="GPROTEINBRPT"/>
</dbReference>
<proteinExistence type="evidence at transcript level"/>
<dbReference type="PROSITE" id="PS50082">
    <property type="entry name" value="WD_REPEATS_2"/>
    <property type="match status" value="4"/>
</dbReference>
<keyword evidence="2" id="KW-0677">Repeat</keyword>
<dbReference type="Pfam" id="PF23775">
    <property type="entry name" value="Beta-prop_RIG_2nd"/>
    <property type="match status" value="1"/>
</dbReference>
<feature type="domain" description="Gem-associated protein 5 TPR" evidence="6">
    <location>
        <begin position="797"/>
        <end position="1005"/>
    </location>
</feature>
<dbReference type="InterPro" id="IPR056421">
    <property type="entry name" value="TPR_GEMI5"/>
</dbReference>
<dbReference type="InterPro" id="IPR056424">
    <property type="entry name" value="Beta-prop_GEMI5_2nd"/>
</dbReference>
<dbReference type="InterPro" id="IPR036322">
    <property type="entry name" value="WD40_repeat_dom_sf"/>
</dbReference>
<name>A0A131Y183_IXORI</name>
<feature type="repeat" description="WD" evidence="3">
    <location>
        <begin position="639"/>
        <end position="674"/>
    </location>
</feature>
<dbReference type="PROSITE" id="PS50294">
    <property type="entry name" value="WD_REPEATS_REGION"/>
    <property type="match status" value="2"/>
</dbReference>
<keyword evidence="1 3" id="KW-0853">WD repeat</keyword>
<feature type="repeat" description="WD" evidence="3">
    <location>
        <begin position="187"/>
        <end position="235"/>
    </location>
</feature>
<dbReference type="EMBL" id="GEFM01002542">
    <property type="protein sequence ID" value="JAP73254.1"/>
    <property type="molecule type" value="mRNA"/>
</dbReference>
<evidence type="ECO:0000256" key="4">
    <source>
        <dbReference type="SAM" id="MobiDB-lite"/>
    </source>
</evidence>
<dbReference type="SUPFAM" id="SSF50998">
    <property type="entry name" value="Quinoprotein alcohol dehydrogenase-like"/>
    <property type="match status" value="1"/>
</dbReference>
<evidence type="ECO:0000256" key="1">
    <source>
        <dbReference type="ARBA" id="ARBA00022574"/>
    </source>
</evidence>
<evidence type="ECO:0000256" key="3">
    <source>
        <dbReference type="PROSITE-ProRule" id="PRU00221"/>
    </source>
</evidence>
<feature type="region of interest" description="Disordered" evidence="4">
    <location>
        <begin position="674"/>
        <end position="748"/>
    </location>
</feature>
<dbReference type="InterPro" id="IPR020472">
    <property type="entry name" value="WD40_PAC1"/>
</dbReference>
<dbReference type="Pfam" id="PF23770">
    <property type="entry name" value="Beta-prop_RIG_1st"/>
    <property type="match status" value="1"/>
</dbReference>
<protein>
    <submittedName>
        <fullName evidence="8">Putative wd40 domain protein</fullName>
    </submittedName>
</protein>
<dbReference type="InterPro" id="IPR001680">
    <property type="entry name" value="WD40_rpt"/>
</dbReference>
<evidence type="ECO:0000256" key="2">
    <source>
        <dbReference type="ARBA" id="ARBA00022737"/>
    </source>
</evidence>
<dbReference type="GO" id="GO:0003730">
    <property type="term" value="F:mRNA 3'-UTR binding"/>
    <property type="evidence" value="ECO:0007669"/>
    <property type="project" value="TreeGrafter"/>
</dbReference>
<evidence type="ECO:0000259" key="6">
    <source>
        <dbReference type="Pfam" id="PF23774"/>
    </source>
</evidence>
<dbReference type="InterPro" id="IPR019775">
    <property type="entry name" value="WD40_repeat_CS"/>
</dbReference>
<feature type="compositionally biased region" description="Basic and acidic residues" evidence="4">
    <location>
        <begin position="716"/>
        <end position="729"/>
    </location>
</feature>
<feature type="repeat" description="WD" evidence="3">
    <location>
        <begin position="596"/>
        <end position="638"/>
    </location>
</feature>
<feature type="repeat" description="WD" evidence="3">
    <location>
        <begin position="77"/>
        <end position="99"/>
    </location>
</feature>
<reference evidence="8" key="1">
    <citation type="submission" date="2016-02" db="EMBL/GenBank/DDBJ databases">
        <title>RNAseq analyses of the midgut from blood- or serum-fed Ixodes ricinus ticks.</title>
        <authorList>
            <person name="Perner J."/>
            <person name="Provaznik J."/>
            <person name="Schrenkova J."/>
            <person name="Urbanova V."/>
            <person name="Ribeiro J.M."/>
            <person name="Kopacek P."/>
        </authorList>
    </citation>
    <scope>NUCLEOTIDE SEQUENCE</scope>
    <source>
        <tissue evidence="8">Gut</tissue>
    </source>
</reference>
<dbReference type="SMART" id="SM00320">
    <property type="entry name" value="WD40"/>
    <property type="match status" value="10"/>
</dbReference>